<proteinExistence type="predicted"/>
<evidence type="ECO:0000313" key="3">
    <source>
        <dbReference type="Proteomes" id="UP001152049"/>
    </source>
</evidence>
<dbReference type="EMBL" id="JAOQAZ010000024">
    <property type="protein sequence ID" value="KAJ4253421.1"/>
    <property type="molecule type" value="Genomic_DNA"/>
</dbReference>
<dbReference type="AlphaFoldDB" id="A0A9W8VDB5"/>
<feature type="signal peptide" evidence="1">
    <location>
        <begin position="1"/>
        <end position="22"/>
    </location>
</feature>
<evidence type="ECO:0000256" key="1">
    <source>
        <dbReference type="SAM" id="SignalP"/>
    </source>
</evidence>
<sequence length="226" mass="24039">MRFSLQSLALFLVSTQAGFALAGPCKPLTTTTLAATSTAEATSTTAIVEESTTTTAIAEDTTTTTLSEVITTTTLAETTTTVAATTTTTTAAPEGTAIVAVLSDGTISDTYLTDNLILSNQGDTPARFTLEDTTGRLTTTTADGTKYYLQTVIPLGAQLAFMFDTYEGVANNQYRYFVTCEVVAGFLSCQSESGSTPIYWHIESNNYFYGNKNVLTGVTTAQFRFQ</sequence>
<dbReference type="Proteomes" id="UP001152049">
    <property type="component" value="Unassembled WGS sequence"/>
</dbReference>
<feature type="chain" id="PRO_5040834661" evidence="1">
    <location>
        <begin position="23"/>
        <end position="226"/>
    </location>
</feature>
<accession>A0A9W8VDB5</accession>
<organism evidence="2 3">
    <name type="scientific">Fusarium torreyae</name>
    <dbReference type="NCBI Taxonomy" id="1237075"/>
    <lineage>
        <taxon>Eukaryota</taxon>
        <taxon>Fungi</taxon>
        <taxon>Dikarya</taxon>
        <taxon>Ascomycota</taxon>
        <taxon>Pezizomycotina</taxon>
        <taxon>Sordariomycetes</taxon>
        <taxon>Hypocreomycetidae</taxon>
        <taxon>Hypocreales</taxon>
        <taxon>Nectriaceae</taxon>
        <taxon>Fusarium</taxon>
    </lineage>
</organism>
<gene>
    <name evidence="2" type="ORF">NW762_010579</name>
</gene>
<reference evidence="2" key="1">
    <citation type="submission" date="2022-09" db="EMBL/GenBank/DDBJ databases">
        <title>Fusarium specimens isolated from Avocado Roots.</title>
        <authorList>
            <person name="Stajich J."/>
            <person name="Roper C."/>
            <person name="Heimlech-Rivalta G."/>
        </authorList>
    </citation>
    <scope>NUCLEOTIDE SEQUENCE</scope>
    <source>
        <strain evidence="2">CF00136</strain>
    </source>
</reference>
<keyword evidence="3" id="KW-1185">Reference proteome</keyword>
<protein>
    <submittedName>
        <fullName evidence="2">Uncharacterized protein</fullName>
    </submittedName>
</protein>
<name>A0A9W8VDB5_9HYPO</name>
<dbReference type="OrthoDB" id="5025021at2759"/>
<keyword evidence="1" id="KW-0732">Signal</keyword>
<evidence type="ECO:0000313" key="2">
    <source>
        <dbReference type="EMBL" id="KAJ4253421.1"/>
    </source>
</evidence>
<comment type="caution">
    <text evidence="2">The sequence shown here is derived from an EMBL/GenBank/DDBJ whole genome shotgun (WGS) entry which is preliminary data.</text>
</comment>